<dbReference type="SUPFAM" id="SSF56731">
    <property type="entry name" value="DNA primase core"/>
    <property type="match status" value="1"/>
</dbReference>
<dbReference type="FunFam" id="3.40.1360.10:FF:000002">
    <property type="entry name" value="DNA primase"/>
    <property type="match status" value="1"/>
</dbReference>
<evidence type="ECO:0000256" key="9">
    <source>
        <dbReference type="ARBA" id="ARBA00022842"/>
    </source>
</evidence>
<evidence type="ECO:0000256" key="6">
    <source>
        <dbReference type="ARBA" id="ARBA00022723"/>
    </source>
</evidence>
<dbReference type="PANTHER" id="PTHR30313">
    <property type="entry name" value="DNA PRIMASE"/>
    <property type="match status" value="1"/>
</dbReference>
<comment type="domain">
    <text evidence="12">Contains an N-terminal zinc-binding domain, a central core domain that contains the primase activity, and a C-terminal DnaB-binding domain.</text>
</comment>
<evidence type="ECO:0000256" key="11">
    <source>
        <dbReference type="ARBA" id="ARBA00023163"/>
    </source>
</evidence>
<feature type="region of interest" description="Disordered" evidence="15">
    <location>
        <begin position="425"/>
        <end position="445"/>
    </location>
</feature>
<keyword evidence="5 12" id="KW-0235">DNA replication</keyword>
<dbReference type="EMBL" id="DVMP01000124">
    <property type="protein sequence ID" value="HIU26165.1"/>
    <property type="molecule type" value="Genomic_DNA"/>
</dbReference>
<dbReference type="InterPro" id="IPR006295">
    <property type="entry name" value="DNA_primase_DnaG"/>
</dbReference>
<organism evidence="17 18">
    <name type="scientific">Candidatus Allocopromorpha excrementigallinarum</name>
    <dbReference type="NCBI Taxonomy" id="2840742"/>
    <lineage>
        <taxon>Bacteria</taxon>
        <taxon>Bacillati</taxon>
        <taxon>Bacillota</taxon>
        <taxon>Clostridia</taxon>
        <taxon>Eubacteriales</taxon>
        <taxon>Eubacteriaceae</taxon>
        <taxon>Eubacteriaceae incertae sedis</taxon>
        <taxon>Candidatus Allocopromorpha</taxon>
    </lineage>
</organism>
<evidence type="ECO:0000256" key="4">
    <source>
        <dbReference type="ARBA" id="ARBA00022695"/>
    </source>
</evidence>
<evidence type="ECO:0000256" key="12">
    <source>
        <dbReference type="HAMAP-Rule" id="MF_00974"/>
    </source>
</evidence>
<dbReference type="NCBIfam" id="TIGR01391">
    <property type="entry name" value="dnaG"/>
    <property type="match status" value="1"/>
</dbReference>
<dbReference type="Proteomes" id="UP000824090">
    <property type="component" value="Unassembled WGS sequence"/>
</dbReference>
<evidence type="ECO:0000256" key="1">
    <source>
        <dbReference type="ARBA" id="ARBA00022478"/>
    </source>
</evidence>
<comment type="caution">
    <text evidence="17">The sequence shown here is derived from an EMBL/GenBank/DDBJ whole genome shotgun (WGS) entry which is preliminary data.</text>
</comment>
<dbReference type="InterPro" id="IPR050219">
    <property type="entry name" value="DnaG_primase"/>
</dbReference>
<dbReference type="GO" id="GO:0003899">
    <property type="term" value="F:DNA-directed RNA polymerase activity"/>
    <property type="evidence" value="ECO:0007669"/>
    <property type="project" value="UniProtKB-UniRule"/>
</dbReference>
<feature type="compositionally biased region" description="Basic and acidic residues" evidence="15">
    <location>
        <begin position="425"/>
        <end position="439"/>
    </location>
</feature>
<dbReference type="InterPro" id="IPR036977">
    <property type="entry name" value="DNA_primase_Znf_CHC2"/>
</dbReference>
<dbReference type="InterPro" id="IPR002694">
    <property type="entry name" value="Znf_CHC2"/>
</dbReference>
<dbReference type="Pfam" id="PF08275">
    <property type="entry name" value="DNAG_N"/>
    <property type="match status" value="1"/>
</dbReference>
<evidence type="ECO:0000313" key="18">
    <source>
        <dbReference type="Proteomes" id="UP000824090"/>
    </source>
</evidence>
<dbReference type="CDD" id="cd03364">
    <property type="entry name" value="TOPRIM_DnaG_primases"/>
    <property type="match status" value="1"/>
</dbReference>
<evidence type="ECO:0000256" key="5">
    <source>
        <dbReference type="ARBA" id="ARBA00022705"/>
    </source>
</evidence>
<dbReference type="SMART" id="SM00493">
    <property type="entry name" value="TOPRIM"/>
    <property type="match status" value="1"/>
</dbReference>
<feature type="domain" description="Toprim" evidence="16">
    <location>
        <begin position="251"/>
        <end position="337"/>
    </location>
</feature>
<dbReference type="InterPro" id="IPR034151">
    <property type="entry name" value="TOPRIM_DnaG_bac"/>
</dbReference>
<evidence type="ECO:0000256" key="8">
    <source>
        <dbReference type="ARBA" id="ARBA00022833"/>
    </source>
</evidence>
<keyword evidence="1 12" id="KW-0240">DNA-directed RNA polymerase</keyword>
<reference evidence="17" key="1">
    <citation type="submission" date="2020-10" db="EMBL/GenBank/DDBJ databases">
        <authorList>
            <person name="Gilroy R."/>
        </authorList>
    </citation>
    <scope>NUCLEOTIDE SEQUENCE</scope>
    <source>
        <strain evidence="17">ChiHcec3-6078</strain>
    </source>
</reference>
<dbReference type="Gene3D" id="1.10.860.10">
    <property type="entry name" value="DNAb Helicase, Chain A"/>
    <property type="match status" value="1"/>
</dbReference>
<dbReference type="PROSITE" id="PS50880">
    <property type="entry name" value="TOPRIM"/>
    <property type="match status" value="1"/>
</dbReference>
<dbReference type="Gene3D" id="3.40.1360.10">
    <property type="match status" value="1"/>
</dbReference>
<dbReference type="SMART" id="SM00400">
    <property type="entry name" value="ZnF_CHCC"/>
    <property type="match status" value="1"/>
</dbReference>
<keyword evidence="3 12" id="KW-0808">Transferase</keyword>
<reference evidence="17" key="2">
    <citation type="journal article" date="2021" name="PeerJ">
        <title>Extensive microbial diversity within the chicken gut microbiome revealed by metagenomics and culture.</title>
        <authorList>
            <person name="Gilroy R."/>
            <person name="Ravi A."/>
            <person name="Getino M."/>
            <person name="Pursley I."/>
            <person name="Horton D.L."/>
            <person name="Alikhan N.F."/>
            <person name="Baker D."/>
            <person name="Gharbi K."/>
            <person name="Hall N."/>
            <person name="Watson M."/>
            <person name="Adriaenssens E.M."/>
            <person name="Foster-Nyarko E."/>
            <person name="Jarju S."/>
            <person name="Secka A."/>
            <person name="Antonio M."/>
            <person name="Oren A."/>
            <person name="Chaudhuri R.R."/>
            <person name="La Ragione R."/>
            <person name="Hildebrand F."/>
            <person name="Pallen M.J."/>
        </authorList>
    </citation>
    <scope>NUCLEOTIDE SEQUENCE</scope>
    <source>
        <strain evidence="17">ChiHcec3-6078</strain>
    </source>
</reference>
<dbReference type="AlphaFoldDB" id="A0A9D1L6N4"/>
<dbReference type="PIRSF" id="PIRSF002811">
    <property type="entry name" value="DnaG"/>
    <property type="match status" value="1"/>
</dbReference>
<comment type="function">
    <text evidence="12 13">RNA polymerase that catalyzes the synthesis of short RNA molecules used as primers for DNA polymerase during DNA replication.</text>
</comment>
<dbReference type="InterPro" id="IPR037068">
    <property type="entry name" value="DNA_primase_core_N_sf"/>
</dbReference>
<keyword evidence="8 12" id="KW-0862">Zinc</keyword>
<keyword evidence="11 12" id="KW-0804">Transcription</keyword>
<feature type="zinc finger region" description="CHC2-type" evidence="12 14">
    <location>
        <begin position="40"/>
        <end position="64"/>
    </location>
</feature>
<dbReference type="InterPro" id="IPR030846">
    <property type="entry name" value="DnaG_bac"/>
</dbReference>
<dbReference type="EC" id="2.7.7.101" evidence="12"/>
<dbReference type="Gene3D" id="3.90.980.10">
    <property type="entry name" value="DNA primase, catalytic core, N-terminal domain"/>
    <property type="match status" value="1"/>
</dbReference>
<dbReference type="InterPro" id="IPR006171">
    <property type="entry name" value="TOPRIM_dom"/>
</dbReference>
<dbReference type="Pfam" id="PF01807">
    <property type="entry name" value="Zn_ribbon_DnaG"/>
    <property type="match status" value="1"/>
</dbReference>
<dbReference type="PANTHER" id="PTHR30313:SF2">
    <property type="entry name" value="DNA PRIMASE"/>
    <property type="match status" value="1"/>
</dbReference>
<dbReference type="GO" id="GO:0006269">
    <property type="term" value="P:DNA replication, synthesis of primer"/>
    <property type="evidence" value="ECO:0007669"/>
    <property type="project" value="UniProtKB-UniRule"/>
</dbReference>
<gene>
    <name evidence="12" type="primary">dnaG</name>
    <name evidence="17" type="ORF">IAC50_06720</name>
</gene>
<evidence type="ECO:0000259" key="16">
    <source>
        <dbReference type="PROSITE" id="PS50880"/>
    </source>
</evidence>
<keyword evidence="4 12" id="KW-0548">Nucleotidyltransferase</keyword>
<comment type="subunit">
    <text evidence="12">Monomer. Interacts with DnaB.</text>
</comment>
<keyword evidence="2 12" id="KW-0639">Primosome</keyword>
<dbReference type="GO" id="GO:1990077">
    <property type="term" value="C:primosome complex"/>
    <property type="evidence" value="ECO:0007669"/>
    <property type="project" value="UniProtKB-KW"/>
</dbReference>
<name>A0A9D1L6N4_9FIRM</name>
<dbReference type="InterPro" id="IPR013264">
    <property type="entry name" value="DNAG_N"/>
</dbReference>
<keyword evidence="9" id="KW-0460">Magnesium</keyword>
<sequence>MKSGSRINIVDEIKSRCNIVDVVGRVVPLKKAGNNYKGICPFHNEKTPSFVVSEEKQIYTCFGCGATGDVISFVERYYNTDFRGAVEMLAREYGISLEGAFRNDGERDALYEINRQAAVFFYRAMRQQANPGYTYMKKRGISEDILNKFGIGYADGEWTSLYDHLKKKDVPDEKMEELGLVSRSKGRYFDKFRNRVIFPIINTRGRVIGFGGRAVGDGEPKYLNSQESAAFQKKNNLYGLNLTKKDVSGEDRIVLVEGYMDAVSLYQSGIRNVAASLGTALTENQARLIKRYTKNVILSYDADKAGQTAAFRGVDVLYGEGCRPKVLKVTDGKDPDEFIKKKGKSAFLELMDEAASYGDFKIDFLRREYDLEDEQQRVDFVSRVVEEVLLKMKPVEADIYIKKLADATGISQGAIRFEYTGNNSQEKDAAARREKRQEGEQAEGEGISMVERDLISLMLKDDRFVHIPEDVEREAFRSRAARDIRRAIISEGEGSRPFDITLMAESLDEESAACLRSIEESMGRGSIPHGKEEKVFSECIEKVRGDMLKREEKEIITRLSMADEEENEQEIIRLTEALIDIQKKIRNKGGHTVNERG</sequence>
<dbReference type="Pfam" id="PF10410">
    <property type="entry name" value="DnaB_bind"/>
    <property type="match status" value="1"/>
</dbReference>
<evidence type="ECO:0000256" key="10">
    <source>
        <dbReference type="ARBA" id="ARBA00023125"/>
    </source>
</evidence>
<dbReference type="FunFam" id="3.90.580.10:FF:000001">
    <property type="entry name" value="DNA primase"/>
    <property type="match status" value="1"/>
</dbReference>
<evidence type="ECO:0000313" key="17">
    <source>
        <dbReference type="EMBL" id="HIU26165.1"/>
    </source>
</evidence>
<evidence type="ECO:0000256" key="7">
    <source>
        <dbReference type="ARBA" id="ARBA00022771"/>
    </source>
</evidence>
<evidence type="ECO:0000256" key="2">
    <source>
        <dbReference type="ARBA" id="ARBA00022515"/>
    </source>
</evidence>
<comment type="cofactor">
    <cofactor evidence="12 13 14">
        <name>Zn(2+)</name>
        <dbReference type="ChEBI" id="CHEBI:29105"/>
    </cofactor>
    <text evidence="12 13 14">Binds 1 zinc ion per monomer.</text>
</comment>
<dbReference type="GO" id="GO:0005737">
    <property type="term" value="C:cytoplasm"/>
    <property type="evidence" value="ECO:0007669"/>
    <property type="project" value="TreeGrafter"/>
</dbReference>
<comment type="catalytic activity">
    <reaction evidence="12">
        <text>ssDNA + n NTP = ssDNA/pppN(pN)n-1 hybrid + (n-1) diphosphate.</text>
        <dbReference type="EC" id="2.7.7.101"/>
    </reaction>
</comment>
<protein>
    <recommendedName>
        <fullName evidence="12 13">DNA primase</fullName>
        <ecNumber evidence="12">2.7.7.101</ecNumber>
    </recommendedName>
</protein>
<proteinExistence type="inferred from homology"/>
<dbReference type="FunFam" id="3.90.980.10:FF:000001">
    <property type="entry name" value="DNA primase"/>
    <property type="match status" value="1"/>
</dbReference>
<evidence type="ECO:0000256" key="15">
    <source>
        <dbReference type="SAM" id="MobiDB-lite"/>
    </source>
</evidence>
<keyword evidence="10 12" id="KW-0238">DNA-binding</keyword>
<dbReference type="InterPro" id="IPR016136">
    <property type="entry name" value="DNA_helicase_N/primase_C"/>
</dbReference>
<dbReference type="SUPFAM" id="SSF57783">
    <property type="entry name" value="Zinc beta-ribbon"/>
    <property type="match status" value="1"/>
</dbReference>
<keyword evidence="6 12" id="KW-0479">Metal-binding</keyword>
<comment type="similarity">
    <text evidence="12 13">Belongs to the DnaG primase family.</text>
</comment>
<dbReference type="InterPro" id="IPR019475">
    <property type="entry name" value="DNA_primase_DnaB-bd"/>
</dbReference>
<dbReference type="Pfam" id="PF13155">
    <property type="entry name" value="Toprim_2"/>
    <property type="match status" value="1"/>
</dbReference>
<dbReference type="Gene3D" id="3.90.580.10">
    <property type="entry name" value="Zinc finger, CHC2-type domain"/>
    <property type="match status" value="1"/>
</dbReference>
<evidence type="ECO:0000256" key="13">
    <source>
        <dbReference type="PIRNR" id="PIRNR002811"/>
    </source>
</evidence>
<evidence type="ECO:0000256" key="14">
    <source>
        <dbReference type="PIRSR" id="PIRSR002811-1"/>
    </source>
</evidence>
<dbReference type="GO" id="GO:0003677">
    <property type="term" value="F:DNA binding"/>
    <property type="evidence" value="ECO:0007669"/>
    <property type="project" value="UniProtKB-KW"/>
</dbReference>
<dbReference type="GO" id="GO:0000428">
    <property type="term" value="C:DNA-directed RNA polymerase complex"/>
    <property type="evidence" value="ECO:0007669"/>
    <property type="project" value="UniProtKB-KW"/>
</dbReference>
<keyword evidence="7 12" id="KW-0863">Zinc-finger</keyword>
<accession>A0A9D1L6N4</accession>
<dbReference type="HAMAP" id="MF_00974">
    <property type="entry name" value="DNA_primase_DnaG"/>
    <property type="match status" value="1"/>
</dbReference>
<evidence type="ECO:0000256" key="3">
    <source>
        <dbReference type="ARBA" id="ARBA00022679"/>
    </source>
</evidence>
<dbReference type="GO" id="GO:0008270">
    <property type="term" value="F:zinc ion binding"/>
    <property type="evidence" value="ECO:0007669"/>
    <property type="project" value="UniProtKB-UniRule"/>
</dbReference>